<dbReference type="SFLD" id="SFLDG01066">
    <property type="entry name" value="organic_radical-activating_enz"/>
    <property type="match status" value="1"/>
</dbReference>
<gene>
    <name evidence="8" type="ORF">Premu_2459</name>
</gene>
<keyword evidence="4" id="KW-0479">Metal-binding</keyword>
<dbReference type="GO" id="GO:0043365">
    <property type="term" value="F:[formate-C-acetyltransferase]-activating enzyme activity"/>
    <property type="evidence" value="ECO:0007669"/>
    <property type="project" value="InterPro"/>
</dbReference>
<dbReference type="SFLD" id="SFLDG01063">
    <property type="entry name" value="activating_enzymes__group_1"/>
    <property type="match status" value="1"/>
</dbReference>
<name>F8NAE8_9BACT</name>
<evidence type="ECO:0000256" key="2">
    <source>
        <dbReference type="ARBA" id="ARBA00022485"/>
    </source>
</evidence>
<evidence type="ECO:0000313" key="8">
    <source>
        <dbReference type="EMBL" id="EGN57828.1"/>
    </source>
</evidence>
<proteinExistence type="inferred from homology"/>
<accession>F8NAE8</accession>
<comment type="similarity">
    <text evidence="7">Belongs to the organic radical-activating enzymes family.</text>
</comment>
<evidence type="ECO:0000256" key="3">
    <source>
        <dbReference type="ARBA" id="ARBA00022691"/>
    </source>
</evidence>
<comment type="cofactor">
    <cofactor evidence="1">
        <name>[4Fe-4S] cluster</name>
        <dbReference type="ChEBI" id="CHEBI:49883"/>
    </cofactor>
</comment>
<keyword evidence="2" id="KW-0004">4Fe-4S</keyword>
<organism evidence="8 9">
    <name type="scientific">Hallella multisaccharivorax DSM 17128</name>
    <dbReference type="NCBI Taxonomy" id="688246"/>
    <lineage>
        <taxon>Bacteria</taxon>
        <taxon>Pseudomonadati</taxon>
        <taxon>Bacteroidota</taxon>
        <taxon>Bacteroidia</taxon>
        <taxon>Bacteroidales</taxon>
        <taxon>Prevotellaceae</taxon>
        <taxon>Hallella</taxon>
    </lineage>
</organism>
<dbReference type="OrthoDB" id="9782387at2"/>
<dbReference type="SFLD" id="SFLDF00299">
    <property type="entry name" value="anaerobic_ribonucleoside-triph"/>
    <property type="match status" value="1"/>
</dbReference>
<evidence type="ECO:0000256" key="6">
    <source>
        <dbReference type="ARBA" id="ARBA00023014"/>
    </source>
</evidence>
<dbReference type="EC" id="1.97.1.-" evidence="7"/>
<dbReference type="InterPro" id="IPR058240">
    <property type="entry name" value="rSAM_sf"/>
</dbReference>
<evidence type="ECO:0000256" key="1">
    <source>
        <dbReference type="ARBA" id="ARBA00001966"/>
    </source>
</evidence>
<sequence length="160" mass="18013">MRIFDITSCDVNNGEGLRVTLWVAGCSHHCKGCQNPQTWDFQGGRRFDQSAHDYLFSELSKPYIQGITFSGGDPLCSPDDVAALAKEIKESMPGKDIWVYTGFTIEQIEADPKLRPILNYADVIVDGEYVEALRDVTLAFRGSRNQRVIRLKDGKIIKKE</sequence>
<dbReference type="GO" id="GO:0004748">
    <property type="term" value="F:ribonucleoside-diphosphate reductase activity, thioredoxin disulfide as acceptor"/>
    <property type="evidence" value="ECO:0007669"/>
    <property type="project" value="TreeGrafter"/>
</dbReference>
<dbReference type="PANTHER" id="PTHR30352">
    <property type="entry name" value="PYRUVATE FORMATE-LYASE-ACTIVATING ENZYME"/>
    <property type="match status" value="1"/>
</dbReference>
<dbReference type="SFLD" id="SFLDS00029">
    <property type="entry name" value="Radical_SAM"/>
    <property type="match status" value="1"/>
</dbReference>
<dbReference type="AlphaFoldDB" id="F8NAE8"/>
<dbReference type="RefSeq" id="WP_007575649.1">
    <property type="nucleotide sequence ID" value="NZ_BPTS01000002.1"/>
</dbReference>
<dbReference type="SUPFAM" id="SSF102114">
    <property type="entry name" value="Radical SAM enzymes"/>
    <property type="match status" value="1"/>
</dbReference>
<evidence type="ECO:0000256" key="7">
    <source>
        <dbReference type="PIRNR" id="PIRNR000368"/>
    </source>
</evidence>
<keyword evidence="3" id="KW-0949">S-adenosyl-L-methionine</keyword>
<dbReference type="EMBL" id="GL945017">
    <property type="protein sequence ID" value="EGN57828.1"/>
    <property type="molecule type" value="Genomic_DNA"/>
</dbReference>
<dbReference type="InterPro" id="IPR013785">
    <property type="entry name" value="Aldolase_TIM"/>
</dbReference>
<dbReference type="eggNOG" id="COG0602">
    <property type="taxonomic scope" value="Bacteria"/>
</dbReference>
<keyword evidence="5" id="KW-0408">Iron</keyword>
<keyword evidence="9" id="KW-1185">Reference proteome</keyword>
<dbReference type="PANTHER" id="PTHR30352:SF2">
    <property type="entry name" value="ANAEROBIC RIBONUCLEOSIDE-TRIPHOSPHATE REDUCTASE-ACTIVATING PROTEIN"/>
    <property type="match status" value="1"/>
</dbReference>
<reference evidence="9" key="1">
    <citation type="journal article" date="2011" name="Stand. Genomic Sci.">
        <title>Non-contiguous finished genome sequence of the opportunistic oral pathogen Prevotella multisaccharivorax type strain (PPPA20).</title>
        <authorList>
            <person name="Pati A."/>
            <person name="Gronow S."/>
            <person name="Lu M."/>
            <person name="Lapidus A."/>
            <person name="Nolan M."/>
            <person name="Lucas S."/>
            <person name="Hammon N."/>
            <person name="Deshpande S."/>
            <person name="Cheng J.F."/>
            <person name="Tapia R."/>
            <person name="Han C."/>
            <person name="Goodwin L."/>
            <person name="Pitluck S."/>
            <person name="Liolios K."/>
            <person name="Pagani I."/>
            <person name="Mavromatis K."/>
            <person name="Mikhailova N."/>
            <person name="Huntemann M."/>
            <person name="Chen A."/>
            <person name="Palaniappan K."/>
            <person name="Land M."/>
            <person name="Hauser L."/>
            <person name="Detter J.C."/>
            <person name="Brambilla E.M."/>
            <person name="Rohde M."/>
            <person name="Goker M."/>
            <person name="Woyke T."/>
            <person name="Bristow J."/>
            <person name="Eisen J.A."/>
            <person name="Markowitz V."/>
            <person name="Hugenholtz P."/>
            <person name="Kyrpides N.C."/>
            <person name="Klenk H.P."/>
            <person name="Ivanova N."/>
        </authorList>
    </citation>
    <scope>NUCLEOTIDE SEQUENCE [LARGE SCALE GENOMIC DNA]</scope>
    <source>
        <strain evidence="9">DSM 17128</strain>
    </source>
</reference>
<keyword evidence="6" id="KW-0411">Iron-sulfur</keyword>
<dbReference type="CDD" id="cd01335">
    <property type="entry name" value="Radical_SAM"/>
    <property type="match status" value="1"/>
</dbReference>
<dbReference type="HOGENOM" id="CLU_089926_2_1_10"/>
<evidence type="ECO:0000256" key="5">
    <source>
        <dbReference type="ARBA" id="ARBA00023004"/>
    </source>
</evidence>
<keyword evidence="7 8" id="KW-0560">Oxidoreductase</keyword>
<evidence type="ECO:0000256" key="4">
    <source>
        <dbReference type="ARBA" id="ARBA00022723"/>
    </source>
</evidence>
<dbReference type="NCBIfam" id="TIGR02491">
    <property type="entry name" value="NrdG"/>
    <property type="match status" value="1"/>
</dbReference>
<dbReference type="GO" id="GO:0051539">
    <property type="term" value="F:4 iron, 4 sulfur cluster binding"/>
    <property type="evidence" value="ECO:0007669"/>
    <property type="project" value="UniProtKB-KW"/>
</dbReference>
<dbReference type="Pfam" id="PF13353">
    <property type="entry name" value="Fer4_12"/>
    <property type="match status" value="1"/>
</dbReference>
<evidence type="ECO:0000313" key="9">
    <source>
        <dbReference type="Proteomes" id="UP000002772"/>
    </source>
</evidence>
<comment type="function">
    <text evidence="7">Activation of anaerobic ribonucleoside-triphosphate reductase under anaerobic conditions by generation of an organic free radical, using S-adenosylmethionine and reduced flavodoxin as cosubstrates to produce 5'-deoxy-adenosine.</text>
</comment>
<dbReference type="InterPro" id="IPR034457">
    <property type="entry name" value="Organic_radical-activating"/>
</dbReference>
<protein>
    <recommendedName>
        <fullName evidence="7">Anaerobic ribonucleoside-triphosphate reductase-activating protein</fullName>
        <ecNumber evidence="7">1.97.1.-</ecNumber>
    </recommendedName>
</protein>
<dbReference type="Gene3D" id="3.20.20.70">
    <property type="entry name" value="Aldolase class I"/>
    <property type="match status" value="1"/>
</dbReference>
<dbReference type="GO" id="GO:0046872">
    <property type="term" value="F:metal ion binding"/>
    <property type="evidence" value="ECO:0007669"/>
    <property type="project" value="UniProtKB-KW"/>
</dbReference>
<dbReference type="Proteomes" id="UP000002772">
    <property type="component" value="Unassembled WGS sequence"/>
</dbReference>
<dbReference type="STRING" id="688246.Premu_2459"/>
<dbReference type="InterPro" id="IPR007197">
    <property type="entry name" value="rSAM"/>
</dbReference>
<dbReference type="PIRSF" id="PIRSF000368">
    <property type="entry name" value="NrdG"/>
    <property type="match status" value="1"/>
</dbReference>
<dbReference type="InterPro" id="IPR012837">
    <property type="entry name" value="NrdG"/>
</dbReference>